<keyword evidence="2" id="KW-1185">Reference proteome</keyword>
<accession>A0ACA9QYI3</accession>
<evidence type="ECO:0000313" key="2">
    <source>
        <dbReference type="Proteomes" id="UP000789702"/>
    </source>
</evidence>
<dbReference type="Proteomes" id="UP000789702">
    <property type="component" value="Unassembled WGS sequence"/>
</dbReference>
<sequence>MDVFFSGTDITNISDQELMKWAQSHGDAGILYITRRLNS</sequence>
<evidence type="ECO:0000313" key="1">
    <source>
        <dbReference type="EMBL" id="CAG8769781.1"/>
    </source>
</evidence>
<dbReference type="EMBL" id="CAJVPU010056107">
    <property type="protein sequence ID" value="CAG8769781.1"/>
    <property type="molecule type" value="Genomic_DNA"/>
</dbReference>
<feature type="non-terminal residue" evidence="1">
    <location>
        <position position="1"/>
    </location>
</feature>
<proteinExistence type="predicted"/>
<gene>
    <name evidence="1" type="ORF">DHETER_LOCUS15759</name>
</gene>
<protein>
    <submittedName>
        <fullName evidence="1">16270_t:CDS:1</fullName>
    </submittedName>
</protein>
<feature type="non-terminal residue" evidence="1">
    <location>
        <position position="39"/>
    </location>
</feature>
<reference evidence="1" key="1">
    <citation type="submission" date="2021-06" db="EMBL/GenBank/DDBJ databases">
        <authorList>
            <person name="Kallberg Y."/>
            <person name="Tangrot J."/>
            <person name="Rosling A."/>
        </authorList>
    </citation>
    <scope>NUCLEOTIDE SEQUENCE</scope>
    <source>
        <strain evidence="1">IL203A</strain>
    </source>
</reference>
<name>A0ACA9QYI3_9GLOM</name>
<comment type="caution">
    <text evidence="1">The sequence shown here is derived from an EMBL/GenBank/DDBJ whole genome shotgun (WGS) entry which is preliminary data.</text>
</comment>
<organism evidence="1 2">
    <name type="scientific">Dentiscutata heterogama</name>
    <dbReference type="NCBI Taxonomy" id="1316150"/>
    <lineage>
        <taxon>Eukaryota</taxon>
        <taxon>Fungi</taxon>
        <taxon>Fungi incertae sedis</taxon>
        <taxon>Mucoromycota</taxon>
        <taxon>Glomeromycotina</taxon>
        <taxon>Glomeromycetes</taxon>
        <taxon>Diversisporales</taxon>
        <taxon>Gigasporaceae</taxon>
        <taxon>Dentiscutata</taxon>
    </lineage>
</organism>